<evidence type="ECO:0000313" key="1">
    <source>
        <dbReference type="Proteomes" id="UP000887565"/>
    </source>
</evidence>
<reference evidence="2" key="1">
    <citation type="submission" date="2022-11" db="UniProtKB">
        <authorList>
            <consortium name="WormBaseParasite"/>
        </authorList>
    </citation>
    <scope>IDENTIFICATION</scope>
</reference>
<proteinExistence type="predicted"/>
<accession>A0A915IDK1</accession>
<dbReference type="AlphaFoldDB" id="A0A915IDK1"/>
<dbReference type="WBParaSite" id="nRc.2.0.1.t11286-RA">
    <property type="protein sequence ID" value="nRc.2.0.1.t11286-RA"/>
    <property type="gene ID" value="nRc.2.0.1.g11286"/>
</dbReference>
<protein>
    <submittedName>
        <fullName evidence="2">Uncharacterized protein</fullName>
    </submittedName>
</protein>
<evidence type="ECO:0000313" key="2">
    <source>
        <dbReference type="WBParaSite" id="nRc.2.0.1.t11286-RA"/>
    </source>
</evidence>
<organism evidence="1 2">
    <name type="scientific">Romanomermis culicivorax</name>
    <name type="common">Nematode worm</name>
    <dbReference type="NCBI Taxonomy" id="13658"/>
    <lineage>
        <taxon>Eukaryota</taxon>
        <taxon>Metazoa</taxon>
        <taxon>Ecdysozoa</taxon>
        <taxon>Nematoda</taxon>
        <taxon>Enoplea</taxon>
        <taxon>Dorylaimia</taxon>
        <taxon>Mermithida</taxon>
        <taxon>Mermithoidea</taxon>
        <taxon>Mermithidae</taxon>
        <taxon>Romanomermis</taxon>
    </lineage>
</organism>
<sequence length="157" mass="17685">MIGAISDLFQAQQLHLQCGIQEQVQSTKVRFAALAKQMQQLISTTTAAALARNNPPTPRPSPVTSLFHSKEPTSIFQMKLSIKLNWLWSLVAPQRTSNQRHHQQTPCTITNFPVMHAAKMKSPARRPKDTHCPQSTHLNSRTTHQRIIMITRNLSSS</sequence>
<keyword evidence="1" id="KW-1185">Reference proteome</keyword>
<dbReference type="Proteomes" id="UP000887565">
    <property type="component" value="Unplaced"/>
</dbReference>
<name>A0A915IDK1_ROMCU</name>